<comment type="caution">
    <text evidence="1">The sequence shown here is derived from an EMBL/GenBank/DDBJ whole genome shotgun (WGS) entry which is preliminary data.</text>
</comment>
<evidence type="ECO:0000313" key="1">
    <source>
        <dbReference type="EMBL" id="EPF13063.1"/>
    </source>
</evidence>
<evidence type="ECO:0000313" key="2">
    <source>
        <dbReference type="Proteomes" id="UP000014585"/>
    </source>
</evidence>
<dbReference type="STRING" id="566551.HMPREF0201_04666"/>
<sequence length="42" mass="4880">MNKCLINFPHGHFLTFDESRQLPQKVQISRNSQQQSVHGITN</sequence>
<organism evidence="1 2">
    <name type="scientific">Cedecea davisae DSM 4568</name>
    <dbReference type="NCBI Taxonomy" id="566551"/>
    <lineage>
        <taxon>Bacteria</taxon>
        <taxon>Pseudomonadati</taxon>
        <taxon>Pseudomonadota</taxon>
        <taxon>Gammaproteobacteria</taxon>
        <taxon>Enterobacterales</taxon>
        <taxon>Enterobacteriaceae</taxon>
        <taxon>Cedecea</taxon>
    </lineage>
</organism>
<dbReference type="AlphaFoldDB" id="S3IGS3"/>
<dbReference type="EMBL" id="ATDT01000038">
    <property type="protein sequence ID" value="EPF13063.1"/>
    <property type="molecule type" value="Genomic_DNA"/>
</dbReference>
<dbReference type="PATRIC" id="fig|566551.4.peg.4271"/>
<reference evidence="1 2" key="1">
    <citation type="submission" date="2013-04" db="EMBL/GenBank/DDBJ databases">
        <authorList>
            <person name="Weinstock G."/>
            <person name="Sodergren E."/>
            <person name="Lobos E.A."/>
            <person name="Fulton L."/>
            <person name="Fulton R."/>
            <person name="Courtney L."/>
            <person name="Fronick C."/>
            <person name="O'Laughlin M."/>
            <person name="Godfrey J."/>
            <person name="Wilson R.M."/>
            <person name="Miner T."/>
            <person name="Farmer C."/>
            <person name="Delehaunty K."/>
            <person name="Cordes M."/>
            <person name="Minx P."/>
            <person name="Tomlinson C."/>
            <person name="Chen J."/>
            <person name="Wollam A."/>
            <person name="Pepin K.H."/>
            <person name="Palsikar V.B."/>
            <person name="Zhang X."/>
            <person name="Suruliraj S."/>
            <person name="Perna N.T."/>
            <person name="Plunkett G."/>
            <person name="Warren W."/>
            <person name="Mitreva M."/>
            <person name="Mardis E.R."/>
            <person name="Wilson R.K."/>
        </authorList>
    </citation>
    <scope>NUCLEOTIDE SEQUENCE [LARGE SCALE GENOMIC DNA]</scope>
    <source>
        <strain evidence="1 2">DSM 4568</strain>
    </source>
</reference>
<dbReference type="Proteomes" id="UP000014585">
    <property type="component" value="Unassembled WGS sequence"/>
</dbReference>
<name>S3IGS3_9ENTR</name>
<proteinExistence type="predicted"/>
<accession>S3IGS3</accession>
<gene>
    <name evidence="1" type="ORF">HMPREF0201_04666</name>
</gene>
<protein>
    <submittedName>
        <fullName evidence="1">Uncharacterized protein</fullName>
    </submittedName>
</protein>
<dbReference type="HOGENOM" id="CLU_3249043_0_0_6"/>